<dbReference type="InterPro" id="IPR053926">
    <property type="entry name" value="RecX_HTH_1st"/>
</dbReference>
<evidence type="ECO:0000256" key="1">
    <source>
        <dbReference type="ARBA" id="ARBA00003529"/>
    </source>
</evidence>
<dbReference type="GO" id="GO:0006282">
    <property type="term" value="P:regulation of DNA repair"/>
    <property type="evidence" value="ECO:0007669"/>
    <property type="project" value="UniProtKB-UniRule"/>
</dbReference>
<dbReference type="Pfam" id="PF02631">
    <property type="entry name" value="RecX_HTH2"/>
    <property type="match status" value="1"/>
</dbReference>
<dbReference type="InterPro" id="IPR036388">
    <property type="entry name" value="WH-like_DNA-bd_sf"/>
</dbReference>
<evidence type="ECO:0000259" key="9">
    <source>
        <dbReference type="Pfam" id="PF21982"/>
    </source>
</evidence>
<dbReference type="PANTHER" id="PTHR33602:SF1">
    <property type="entry name" value="REGULATORY PROTEIN RECX FAMILY PROTEIN"/>
    <property type="match status" value="1"/>
</dbReference>
<evidence type="ECO:0000256" key="3">
    <source>
        <dbReference type="ARBA" id="ARBA00009695"/>
    </source>
</evidence>
<dbReference type="Pfam" id="PF21981">
    <property type="entry name" value="RecX_HTH3"/>
    <property type="match status" value="2"/>
</dbReference>
<sequence length="267" mass="30434">MGIMVKKITSIAAQKKPGRFNIFLDGQYAFPVSENVLIKYRLTKGMELTEDLITALKQADLQAKAYNKALDYLSYQLRTEKEISTYLKKLATPADDIADIIAKLHELNLLDDLAYAKSYVRTSANTTDKGPFVITQKLKQKGVSQALITEALTEFSLEQQVQNAVKIAQKFVAKNSSISFQALKTKLQQRLATKGFSSEVISLVMDELQLTKDEDQQAEALKKQAQKIWRRYQRFDEPERSFKLKQALYRKGFSLTEIESYLQELAE</sequence>
<dbReference type="PATRIC" id="fig|1423724.4.peg.151"/>
<dbReference type="eggNOG" id="COG2137">
    <property type="taxonomic scope" value="Bacteria"/>
</dbReference>
<dbReference type="AlphaFoldDB" id="A0A0R1TV41"/>
<feature type="domain" description="RecX third three-helical" evidence="8">
    <location>
        <begin position="158"/>
        <end position="204"/>
    </location>
</feature>
<keyword evidence="5 6" id="KW-0963">Cytoplasm</keyword>
<protein>
    <recommendedName>
        <fullName evidence="4 6">Regulatory protein RecX</fullName>
    </recommendedName>
</protein>
<evidence type="ECO:0000259" key="7">
    <source>
        <dbReference type="Pfam" id="PF02631"/>
    </source>
</evidence>
<dbReference type="GO" id="GO:0005737">
    <property type="term" value="C:cytoplasm"/>
    <property type="evidence" value="ECO:0007669"/>
    <property type="project" value="UniProtKB-SubCell"/>
</dbReference>
<evidence type="ECO:0000256" key="2">
    <source>
        <dbReference type="ARBA" id="ARBA00004496"/>
    </source>
</evidence>
<evidence type="ECO:0000256" key="4">
    <source>
        <dbReference type="ARBA" id="ARBA00018111"/>
    </source>
</evidence>
<keyword evidence="11" id="KW-1185">Reference proteome</keyword>
<evidence type="ECO:0000256" key="5">
    <source>
        <dbReference type="ARBA" id="ARBA00022490"/>
    </source>
</evidence>
<name>A0A0R1TV41_9LACO</name>
<feature type="domain" description="RecX second three-helical" evidence="7">
    <location>
        <begin position="111"/>
        <end position="152"/>
    </location>
</feature>
<comment type="function">
    <text evidence="1 6">Modulates RecA activity.</text>
</comment>
<evidence type="ECO:0000259" key="8">
    <source>
        <dbReference type="Pfam" id="PF21981"/>
    </source>
</evidence>
<evidence type="ECO:0000313" key="10">
    <source>
        <dbReference type="EMBL" id="KRL85100.1"/>
    </source>
</evidence>
<reference evidence="10 11" key="1">
    <citation type="journal article" date="2015" name="Genome Announc.">
        <title>Expanding the biotechnology potential of lactobacilli through comparative genomics of 213 strains and associated genera.</title>
        <authorList>
            <person name="Sun Z."/>
            <person name="Harris H.M."/>
            <person name="McCann A."/>
            <person name="Guo C."/>
            <person name="Argimon S."/>
            <person name="Zhang W."/>
            <person name="Yang X."/>
            <person name="Jeffery I.B."/>
            <person name="Cooney J.C."/>
            <person name="Kagawa T.F."/>
            <person name="Liu W."/>
            <person name="Song Y."/>
            <person name="Salvetti E."/>
            <person name="Wrobel A."/>
            <person name="Rasinkangas P."/>
            <person name="Parkhill J."/>
            <person name="Rea M.C."/>
            <person name="O'Sullivan O."/>
            <person name="Ritari J."/>
            <person name="Douillard F.P."/>
            <person name="Paul Ross R."/>
            <person name="Yang R."/>
            <person name="Briner A.E."/>
            <person name="Felis G.E."/>
            <person name="de Vos W.M."/>
            <person name="Barrangou R."/>
            <person name="Klaenhammer T.R."/>
            <person name="Caufield P.W."/>
            <person name="Cui Y."/>
            <person name="Zhang H."/>
            <person name="O'Toole P.W."/>
        </authorList>
    </citation>
    <scope>NUCLEOTIDE SEQUENCE [LARGE SCALE GENOMIC DNA]</scope>
    <source>
        <strain evidence="10 11">DSM 16634</strain>
    </source>
</reference>
<gene>
    <name evidence="6" type="primary">recX</name>
    <name evidence="10" type="ORF">FC32_GL000143</name>
</gene>
<dbReference type="Pfam" id="PF21982">
    <property type="entry name" value="RecX_HTH1"/>
    <property type="match status" value="1"/>
</dbReference>
<evidence type="ECO:0000256" key="6">
    <source>
        <dbReference type="HAMAP-Rule" id="MF_01114"/>
    </source>
</evidence>
<comment type="subcellular location">
    <subcellularLocation>
        <location evidence="2 6">Cytoplasm</location>
    </subcellularLocation>
</comment>
<dbReference type="EMBL" id="AZFT01000043">
    <property type="protein sequence ID" value="KRL85100.1"/>
    <property type="molecule type" value="Genomic_DNA"/>
</dbReference>
<dbReference type="InterPro" id="IPR003783">
    <property type="entry name" value="Regulatory_RecX"/>
</dbReference>
<dbReference type="InterPro" id="IPR053925">
    <property type="entry name" value="RecX_HTH_3rd"/>
</dbReference>
<dbReference type="Gene3D" id="1.10.10.10">
    <property type="entry name" value="Winged helix-like DNA-binding domain superfamily/Winged helix DNA-binding domain"/>
    <property type="match status" value="4"/>
</dbReference>
<dbReference type="Proteomes" id="UP000051324">
    <property type="component" value="Unassembled WGS sequence"/>
</dbReference>
<dbReference type="HAMAP" id="MF_01114">
    <property type="entry name" value="RecX"/>
    <property type="match status" value="1"/>
</dbReference>
<feature type="domain" description="RecX first three-helical" evidence="9">
    <location>
        <begin position="65"/>
        <end position="104"/>
    </location>
</feature>
<feature type="domain" description="RecX third three-helical" evidence="8">
    <location>
        <begin position="215"/>
        <end position="262"/>
    </location>
</feature>
<dbReference type="PANTHER" id="PTHR33602">
    <property type="entry name" value="REGULATORY PROTEIN RECX FAMILY PROTEIN"/>
    <property type="match status" value="1"/>
</dbReference>
<comment type="caution">
    <text evidence="10">The sequence shown here is derived from an EMBL/GenBank/DDBJ whole genome shotgun (WGS) entry which is preliminary data.</text>
</comment>
<accession>A0A0R1TV41</accession>
<organism evidence="10 11">
    <name type="scientific">Ligilactobacillus apodemi DSM 16634 = JCM 16172</name>
    <dbReference type="NCBI Taxonomy" id="1423724"/>
    <lineage>
        <taxon>Bacteria</taxon>
        <taxon>Bacillati</taxon>
        <taxon>Bacillota</taxon>
        <taxon>Bacilli</taxon>
        <taxon>Lactobacillales</taxon>
        <taxon>Lactobacillaceae</taxon>
        <taxon>Ligilactobacillus</taxon>
    </lineage>
</organism>
<dbReference type="NCBIfam" id="NF010733">
    <property type="entry name" value="PRK14135.1"/>
    <property type="match status" value="1"/>
</dbReference>
<evidence type="ECO:0000313" key="11">
    <source>
        <dbReference type="Proteomes" id="UP000051324"/>
    </source>
</evidence>
<dbReference type="STRING" id="1423724.FC32_GL000143"/>
<dbReference type="InterPro" id="IPR053924">
    <property type="entry name" value="RecX_HTH_2nd"/>
</dbReference>
<proteinExistence type="inferred from homology"/>
<comment type="similarity">
    <text evidence="3 6">Belongs to the RecX family.</text>
</comment>